<dbReference type="SUPFAM" id="SSF51206">
    <property type="entry name" value="cAMP-binding domain-like"/>
    <property type="match status" value="1"/>
</dbReference>
<evidence type="ECO:0000256" key="2">
    <source>
        <dbReference type="ARBA" id="ARBA00023125"/>
    </source>
</evidence>
<dbReference type="InterPro" id="IPR000595">
    <property type="entry name" value="cNMP-bd_dom"/>
</dbReference>
<dbReference type="SUPFAM" id="SSF46785">
    <property type="entry name" value="Winged helix' DNA-binding domain"/>
    <property type="match status" value="1"/>
</dbReference>
<dbReference type="EMBL" id="NSKD01000001">
    <property type="protein sequence ID" value="PAU82181.1"/>
    <property type="molecule type" value="Genomic_DNA"/>
</dbReference>
<dbReference type="GO" id="GO:0003700">
    <property type="term" value="F:DNA-binding transcription factor activity"/>
    <property type="evidence" value="ECO:0007669"/>
    <property type="project" value="TreeGrafter"/>
</dbReference>
<dbReference type="GO" id="GO:0005829">
    <property type="term" value="C:cytosol"/>
    <property type="evidence" value="ECO:0007669"/>
    <property type="project" value="TreeGrafter"/>
</dbReference>
<comment type="caution">
    <text evidence="6">The sequence shown here is derived from an EMBL/GenBank/DDBJ whole genome shotgun (WGS) entry which is preliminary data.</text>
</comment>
<organism evidence="6 7">
    <name type="scientific">Halovibrio salipaludis</name>
    <dbReference type="NCBI Taxonomy" id="2032626"/>
    <lineage>
        <taxon>Bacteria</taxon>
        <taxon>Pseudomonadati</taxon>
        <taxon>Pseudomonadota</taxon>
        <taxon>Gammaproteobacteria</taxon>
        <taxon>Oceanospirillales</taxon>
        <taxon>Halomonadaceae</taxon>
        <taxon>Halovibrio</taxon>
    </lineage>
</organism>
<evidence type="ECO:0000256" key="3">
    <source>
        <dbReference type="ARBA" id="ARBA00023163"/>
    </source>
</evidence>
<keyword evidence="2" id="KW-0238">DNA-binding</keyword>
<dbReference type="Pfam" id="PF00027">
    <property type="entry name" value="cNMP_binding"/>
    <property type="match status" value="1"/>
</dbReference>
<keyword evidence="3" id="KW-0804">Transcription</keyword>
<name>A0A2A2F9K2_9GAMM</name>
<dbReference type="PROSITE" id="PS50042">
    <property type="entry name" value="CNMP_BINDING_3"/>
    <property type="match status" value="1"/>
</dbReference>
<dbReference type="CDD" id="cd00038">
    <property type="entry name" value="CAP_ED"/>
    <property type="match status" value="1"/>
</dbReference>
<keyword evidence="7" id="KW-1185">Reference proteome</keyword>
<dbReference type="InterPro" id="IPR012318">
    <property type="entry name" value="HTH_CRP"/>
</dbReference>
<feature type="domain" description="HTH crp-type" evidence="5">
    <location>
        <begin position="158"/>
        <end position="226"/>
    </location>
</feature>
<dbReference type="Pfam" id="PF13545">
    <property type="entry name" value="HTH_Crp_2"/>
    <property type="match status" value="1"/>
</dbReference>
<dbReference type="InterPro" id="IPR018490">
    <property type="entry name" value="cNMP-bd_dom_sf"/>
</dbReference>
<keyword evidence="1" id="KW-0805">Transcription regulation</keyword>
<dbReference type="Gene3D" id="1.10.10.10">
    <property type="entry name" value="Winged helix-like DNA-binding domain superfamily/Winged helix DNA-binding domain"/>
    <property type="match status" value="1"/>
</dbReference>
<dbReference type="InterPro" id="IPR050397">
    <property type="entry name" value="Env_Response_Regulators"/>
</dbReference>
<gene>
    <name evidence="6" type="ORF">CK501_03255</name>
</gene>
<dbReference type="InterPro" id="IPR036390">
    <property type="entry name" value="WH_DNA-bd_sf"/>
</dbReference>
<dbReference type="SMART" id="SM00419">
    <property type="entry name" value="HTH_CRP"/>
    <property type="match status" value="1"/>
</dbReference>
<reference evidence="6 7" key="1">
    <citation type="submission" date="2017-08" db="EMBL/GenBank/DDBJ databases">
        <title>Halovibrio sewagensis sp. nov., isolated from wastewater of high salinity.</title>
        <authorList>
            <person name="Dong X."/>
            <person name="Zhang G."/>
        </authorList>
    </citation>
    <scope>NUCLEOTIDE SEQUENCE [LARGE SCALE GENOMIC DNA]</scope>
    <source>
        <strain evidence="6 7">YL5-2</strain>
    </source>
</reference>
<accession>A0A2A2F9K2</accession>
<dbReference type="SMART" id="SM00100">
    <property type="entry name" value="cNMP"/>
    <property type="match status" value="1"/>
</dbReference>
<protein>
    <recommendedName>
        <fullName evidence="8">Crp/Fnr family transcriptional regulator</fullName>
    </recommendedName>
</protein>
<dbReference type="Proteomes" id="UP000218896">
    <property type="component" value="Unassembled WGS sequence"/>
</dbReference>
<dbReference type="RefSeq" id="WP_095616276.1">
    <property type="nucleotide sequence ID" value="NZ_NSKD01000001.1"/>
</dbReference>
<proteinExistence type="predicted"/>
<evidence type="ECO:0000259" key="4">
    <source>
        <dbReference type="PROSITE" id="PS50042"/>
    </source>
</evidence>
<evidence type="ECO:0000313" key="6">
    <source>
        <dbReference type="EMBL" id="PAU82181.1"/>
    </source>
</evidence>
<dbReference type="InterPro" id="IPR014710">
    <property type="entry name" value="RmlC-like_jellyroll"/>
</dbReference>
<dbReference type="Gene3D" id="2.60.120.10">
    <property type="entry name" value="Jelly Rolls"/>
    <property type="match status" value="1"/>
</dbReference>
<evidence type="ECO:0000313" key="7">
    <source>
        <dbReference type="Proteomes" id="UP000218896"/>
    </source>
</evidence>
<feature type="domain" description="Cyclic nucleotide-binding" evidence="4">
    <location>
        <begin position="23"/>
        <end position="144"/>
    </location>
</feature>
<evidence type="ECO:0008006" key="8">
    <source>
        <dbReference type="Google" id="ProtNLM"/>
    </source>
</evidence>
<evidence type="ECO:0000256" key="1">
    <source>
        <dbReference type="ARBA" id="ARBA00023015"/>
    </source>
</evidence>
<dbReference type="OrthoDB" id="7643467at2"/>
<dbReference type="PANTHER" id="PTHR24567">
    <property type="entry name" value="CRP FAMILY TRANSCRIPTIONAL REGULATORY PROTEIN"/>
    <property type="match status" value="1"/>
</dbReference>
<dbReference type="PANTHER" id="PTHR24567:SF28">
    <property type="entry name" value="LISTERIOLYSIN REGULATORY PROTEIN"/>
    <property type="match status" value="1"/>
</dbReference>
<evidence type="ECO:0000259" key="5">
    <source>
        <dbReference type="PROSITE" id="PS51063"/>
    </source>
</evidence>
<dbReference type="InterPro" id="IPR036388">
    <property type="entry name" value="WH-like_DNA-bd_sf"/>
</dbReference>
<dbReference type="AlphaFoldDB" id="A0A2A2F9K2"/>
<sequence length="244" mass="27425">MQETRIQNEEAQRLRDWLLAYSPFRSLSRRELDNLIGATVRLETRAGELLFSEGQSAHYCGVVDSGQVAGVRYTENGDEKFFCTHGPGRLVALTAAFLNGSGYIMSYRATLRSRVFGVPARQLRALAEANGPFASRLLEQTSERLQCSFNQVDFFTASSAEQRVAAFLLQLHEEQGSCEIRLPCRQKQVALMLGVREETVSRVLNDFRREGILAPERSPIGLRDLDFLEQLVGQQYDGLRFGAL</sequence>
<dbReference type="GO" id="GO:0003677">
    <property type="term" value="F:DNA binding"/>
    <property type="evidence" value="ECO:0007669"/>
    <property type="project" value="UniProtKB-KW"/>
</dbReference>
<dbReference type="PROSITE" id="PS51063">
    <property type="entry name" value="HTH_CRP_2"/>
    <property type="match status" value="1"/>
</dbReference>